<dbReference type="EMBL" id="VLTN01000011">
    <property type="protein sequence ID" value="KAA0154504.1"/>
    <property type="molecule type" value="Genomic_DNA"/>
</dbReference>
<keyword evidence="2" id="KW-1133">Transmembrane helix</keyword>
<dbReference type="InterPro" id="IPR002730">
    <property type="entry name" value="Rpp29/RNP1"/>
</dbReference>
<feature type="transmembrane region" description="Helical" evidence="2">
    <location>
        <begin position="263"/>
        <end position="284"/>
    </location>
</feature>
<dbReference type="InterPro" id="IPR023534">
    <property type="entry name" value="Rof/RNase_P-like"/>
</dbReference>
<evidence type="ECO:0000256" key="2">
    <source>
        <dbReference type="SAM" id="Phobius"/>
    </source>
</evidence>
<feature type="transmembrane region" description="Helical" evidence="2">
    <location>
        <begin position="296"/>
        <end position="316"/>
    </location>
</feature>
<gene>
    <name evidence="3" type="ORF">FNF29_02381</name>
</gene>
<evidence type="ECO:0000313" key="3">
    <source>
        <dbReference type="EMBL" id="KAA0154504.1"/>
    </source>
</evidence>
<organism evidence="3 4">
    <name type="scientific">Cafeteria roenbergensis</name>
    <name type="common">Marine flagellate</name>
    <dbReference type="NCBI Taxonomy" id="33653"/>
    <lineage>
        <taxon>Eukaryota</taxon>
        <taxon>Sar</taxon>
        <taxon>Stramenopiles</taxon>
        <taxon>Bigyra</taxon>
        <taxon>Opalozoa</taxon>
        <taxon>Bicosoecida</taxon>
        <taxon>Cafeteriaceae</taxon>
        <taxon>Cafeteria</taxon>
    </lineage>
</organism>
<feature type="transmembrane region" description="Helical" evidence="2">
    <location>
        <begin position="328"/>
        <end position="346"/>
    </location>
</feature>
<feature type="transmembrane region" description="Helical" evidence="2">
    <location>
        <begin position="156"/>
        <end position="180"/>
    </location>
</feature>
<feature type="region of interest" description="Disordered" evidence="1">
    <location>
        <begin position="125"/>
        <end position="147"/>
    </location>
</feature>
<sequence length="354" mass="37553">MHSRWRDFAAKYLATTAHGCGDLLTSATEALDLTFAYAAVTRCARCPELAGAAVIVVNETRSTFQCVTPTSRRVVLPKQGTWLAVPLPRSRRLHGADAAKGPVAVEENGLTLFCCPRAAPRLRAMPSPSTAQAATADPSVATPRKAQPPLGISERAAWASLGVGALALSAGAIGTAVYFARNGARVQHFKDMLSSSAVPLYTHILGASLAPVLGVPQLSKAVRKASPLAHRVLGRVYVASVVVGGATGLYLAGSAFAGSAAKVSFGALAVVWLGTTAMGMRAAFQRNYRSHREWMTRSFALTMSALTLRLYFLTGVKMGFPFADVYDATTWMSWVVNLLAVEWIVLPSMRASSK</sequence>
<dbReference type="GO" id="GO:0003723">
    <property type="term" value="F:RNA binding"/>
    <property type="evidence" value="ECO:0007669"/>
    <property type="project" value="InterPro"/>
</dbReference>
<dbReference type="InterPro" id="IPR036980">
    <property type="entry name" value="RNase_P/MRP_Rpp29_sf"/>
</dbReference>
<keyword evidence="2" id="KW-0812">Transmembrane</keyword>
<comment type="caution">
    <text evidence="3">The sequence shown here is derived from an EMBL/GenBank/DDBJ whole genome shotgun (WGS) entry which is preliminary data.</text>
</comment>
<keyword evidence="2" id="KW-0472">Membrane</keyword>
<evidence type="ECO:0000256" key="1">
    <source>
        <dbReference type="SAM" id="MobiDB-lite"/>
    </source>
</evidence>
<dbReference type="GO" id="GO:0030677">
    <property type="term" value="C:ribonuclease P complex"/>
    <property type="evidence" value="ECO:0007669"/>
    <property type="project" value="InterPro"/>
</dbReference>
<proteinExistence type="predicted"/>
<dbReference type="AlphaFoldDB" id="A0A5A8CPY9"/>
<protein>
    <submittedName>
        <fullName evidence="3">Uncharacterized protein</fullName>
    </submittedName>
</protein>
<dbReference type="Gene3D" id="2.30.30.210">
    <property type="entry name" value="Ribonuclease P/MRP, subunit p29"/>
    <property type="match status" value="1"/>
</dbReference>
<dbReference type="Proteomes" id="UP000323011">
    <property type="component" value="Unassembled WGS sequence"/>
</dbReference>
<keyword evidence="4" id="KW-1185">Reference proteome</keyword>
<evidence type="ECO:0000313" key="4">
    <source>
        <dbReference type="Proteomes" id="UP000323011"/>
    </source>
</evidence>
<accession>A0A5A8CPY9</accession>
<reference evidence="3 4" key="1">
    <citation type="submission" date="2019-07" db="EMBL/GenBank/DDBJ databases">
        <title>Genomes of Cafeteria roenbergensis.</title>
        <authorList>
            <person name="Fischer M.G."/>
            <person name="Hackl T."/>
            <person name="Roman M."/>
        </authorList>
    </citation>
    <scope>NUCLEOTIDE SEQUENCE [LARGE SCALE GENOMIC DNA]</scope>
    <source>
        <strain evidence="3 4">BVI</strain>
    </source>
</reference>
<feature type="transmembrane region" description="Helical" evidence="2">
    <location>
        <begin position="236"/>
        <end position="257"/>
    </location>
</feature>
<dbReference type="GO" id="GO:0001682">
    <property type="term" value="P:tRNA 5'-leader removal"/>
    <property type="evidence" value="ECO:0007669"/>
    <property type="project" value="InterPro"/>
</dbReference>
<dbReference type="SUPFAM" id="SSF101744">
    <property type="entry name" value="Rof/RNase P subunit-like"/>
    <property type="match status" value="1"/>
</dbReference>
<name>A0A5A8CPY9_CAFRO</name>
<dbReference type="InterPro" id="IPR018750">
    <property type="entry name" value="DUF2306_membrane"/>
</dbReference>
<dbReference type="Pfam" id="PF10067">
    <property type="entry name" value="DUF2306"/>
    <property type="match status" value="1"/>
</dbReference>
<dbReference type="Pfam" id="PF01868">
    <property type="entry name" value="RNase_P-MRP_p29"/>
    <property type="match status" value="1"/>
</dbReference>
<feature type="transmembrane region" description="Helical" evidence="2">
    <location>
        <begin position="192"/>
        <end position="215"/>
    </location>
</feature>